<keyword evidence="3" id="KW-0520">NAD</keyword>
<comment type="similarity">
    <text evidence="1 4">Belongs to the D-isomer specific 2-hydroxyacid dehydrogenase family.</text>
</comment>
<evidence type="ECO:0000256" key="4">
    <source>
        <dbReference type="RuleBase" id="RU003719"/>
    </source>
</evidence>
<evidence type="ECO:0000256" key="1">
    <source>
        <dbReference type="ARBA" id="ARBA00005854"/>
    </source>
</evidence>
<dbReference type="RefSeq" id="WP_238750071.1">
    <property type="nucleotide sequence ID" value="NZ_CAKLPZ010000001.1"/>
</dbReference>
<dbReference type="PANTHER" id="PTHR42789">
    <property type="entry name" value="D-ISOMER SPECIFIC 2-HYDROXYACID DEHYDROGENASE FAMILY PROTEIN (AFU_ORTHOLOGUE AFUA_6G10090)"/>
    <property type="match status" value="1"/>
</dbReference>
<sequence>MKVIFLDKDAHPFLRQALEQDGHTVDLHCTCDRARILELLPQYDGLMIRSRFDVDRELLDAARRLKFVARWGVGTDHIDLDYARKRGIRVFNSPEGSKHTVAEHTVGMLLMLLNHLGRADRQVRQGKWVRRENTGTELQYLTVGIIGYGNMGQMTARRLAGFGCKVIAHDRFRTDYGDDYAEAVSLEQLQQAADVVSLHIFLEGNHNYVNARWINSFAKPFYLINTARGQVVHTADLVAGIKANKVLGAALDVNEYEEQSFVKLNPDELPEPYQYLRRSDRTVLTPHIAGWSVEAEEGHARTLYRKITEAFAQTTTNHA</sequence>
<evidence type="ECO:0000256" key="2">
    <source>
        <dbReference type="ARBA" id="ARBA00023002"/>
    </source>
</evidence>
<dbReference type="InterPro" id="IPR036291">
    <property type="entry name" value="NAD(P)-bd_dom_sf"/>
</dbReference>
<evidence type="ECO:0000256" key="3">
    <source>
        <dbReference type="ARBA" id="ARBA00023027"/>
    </source>
</evidence>
<dbReference type="EMBL" id="CAKLPZ010000001">
    <property type="protein sequence ID" value="CAH0999909.1"/>
    <property type="molecule type" value="Genomic_DNA"/>
</dbReference>
<dbReference type="Proteomes" id="UP000837803">
    <property type="component" value="Unassembled WGS sequence"/>
</dbReference>
<dbReference type="EC" id="1.1.1.81" evidence="7"/>
<dbReference type="Pfam" id="PF00389">
    <property type="entry name" value="2-Hacid_dh"/>
    <property type="match status" value="1"/>
</dbReference>
<dbReference type="Gene3D" id="3.40.50.720">
    <property type="entry name" value="NAD(P)-binding Rossmann-like Domain"/>
    <property type="match status" value="2"/>
</dbReference>
<evidence type="ECO:0000313" key="8">
    <source>
        <dbReference type="Proteomes" id="UP000837803"/>
    </source>
</evidence>
<keyword evidence="2 4" id="KW-0560">Oxidoreductase</keyword>
<dbReference type="InterPro" id="IPR006139">
    <property type="entry name" value="D-isomer_2_OHA_DH_cat_dom"/>
</dbReference>
<reference evidence="7" key="1">
    <citation type="submission" date="2021-12" db="EMBL/GenBank/DDBJ databases">
        <authorList>
            <person name="Rodrigo-Torres L."/>
            <person name="Arahal R. D."/>
            <person name="Lucena T."/>
        </authorList>
    </citation>
    <scope>NUCLEOTIDE SEQUENCE</scope>
    <source>
        <strain evidence="7">CECT 8419</strain>
    </source>
</reference>
<evidence type="ECO:0000259" key="5">
    <source>
        <dbReference type="Pfam" id="PF00389"/>
    </source>
</evidence>
<dbReference type="InterPro" id="IPR006140">
    <property type="entry name" value="D-isomer_DH_NAD-bd"/>
</dbReference>
<feature type="domain" description="D-isomer specific 2-hydroxyacid dehydrogenase NAD-binding" evidence="6">
    <location>
        <begin position="106"/>
        <end position="289"/>
    </location>
</feature>
<dbReference type="Pfam" id="PF02826">
    <property type="entry name" value="2-Hacid_dh_C"/>
    <property type="match status" value="1"/>
</dbReference>
<name>A0ABM9B059_9BACT</name>
<dbReference type="SUPFAM" id="SSF51735">
    <property type="entry name" value="NAD(P)-binding Rossmann-fold domains"/>
    <property type="match status" value="1"/>
</dbReference>
<keyword evidence="8" id="KW-1185">Reference proteome</keyword>
<dbReference type="GO" id="GO:0016618">
    <property type="term" value="F:hydroxypyruvate reductase [NAD(P)H] activity"/>
    <property type="evidence" value="ECO:0007669"/>
    <property type="project" value="UniProtKB-EC"/>
</dbReference>
<comment type="caution">
    <text evidence="7">The sequence shown here is derived from an EMBL/GenBank/DDBJ whole genome shotgun (WGS) entry which is preliminary data.</text>
</comment>
<protein>
    <submittedName>
        <fullName evidence="7">Hydroxypyruvate reductase</fullName>
        <ecNumber evidence="7">1.1.1.81</ecNumber>
    </submittedName>
</protein>
<organism evidence="7 8">
    <name type="scientific">Neolewinella maritima</name>
    <dbReference type="NCBI Taxonomy" id="1383882"/>
    <lineage>
        <taxon>Bacteria</taxon>
        <taxon>Pseudomonadati</taxon>
        <taxon>Bacteroidota</taxon>
        <taxon>Saprospiria</taxon>
        <taxon>Saprospirales</taxon>
        <taxon>Lewinellaceae</taxon>
        <taxon>Neolewinella</taxon>
    </lineage>
</organism>
<gene>
    <name evidence="7" type="ORF">LEM8419_01162</name>
</gene>
<dbReference type="PANTHER" id="PTHR42789:SF1">
    <property type="entry name" value="D-ISOMER SPECIFIC 2-HYDROXYACID DEHYDROGENASE FAMILY PROTEIN (AFU_ORTHOLOGUE AFUA_6G10090)"/>
    <property type="match status" value="1"/>
</dbReference>
<evidence type="ECO:0000313" key="7">
    <source>
        <dbReference type="EMBL" id="CAH0999909.1"/>
    </source>
</evidence>
<proteinExistence type="inferred from homology"/>
<evidence type="ECO:0000259" key="6">
    <source>
        <dbReference type="Pfam" id="PF02826"/>
    </source>
</evidence>
<dbReference type="SUPFAM" id="SSF52283">
    <property type="entry name" value="Formate/glycerate dehydrogenase catalytic domain-like"/>
    <property type="match status" value="1"/>
</dbReference>
<dbReference type="InterPro" id="IPR050857">
    <property type="entry name" value="D-2-hydroxyacid_DH"/>
</dbReference>
<feature type="domain" description="D-isomer specific 2-hydroxyacid dehydrogenase catalytic" evidence="5">
    <location>
        <begin position="11"/>
        <end position="316"/>
    </location>
</feature>
<accession>A0ABM9B059</accession>